<dbReference type="InterPro" id="IPR001343">
    <property type="entry name" value="Hemolysn_Ca-bd"/>
</dbReference>
<dbReference type="Gene3D" id="2.150.10.10">
    <property type="entry name" value="Serralysin-like metalloprotease, C-terminal"/>
    <property type="match status" value="2"/>
</dbReference>
<gene>
    <name evidence="2" type="ORF">WDK88_00300</name>
</gene>
<dbReference type="Pfam" id="PF00353">
    <property type="entry name" value="HemolysinCabind"/>
    <property type="match status" value="3"/>
</dbReference>
<dbReference type="EMBL" id="CP147711">
    <property type="protein sequence ID" value="WXC80151.1"/>
    <property type="molecule type" value="Genomic_DNA"/>
</dbReference>
<dbReference type="PROSITE" id="PS00330">
    <property type="entry name" value="HEMOLYSIN_CALCIUM"/>
    <property type="match status" value="2"/>
</dbReference>
<dbReference type="PRINTS" id="PR00313">
    <property type="entry name" value="CABNDNGRPT"/>
</dbReference>
<protein>
    <recommendedName>
        <fullName evidence="4">Calcium-binding protein</fullName>
    </recommendedName>
</protein>
<feature type="region of interest" description="Disordered" evidence="1">
    <location>
        <begin position="135"/>
        <end position="165"/>
    </location>
</feature>
<name>A0ABZ2P1C0_9BRAD</name>
<evidence type="ECO:0000313" key="3">
    <source>
        <dbReference type="Proteomes" id="UP001432046"/>
    </source>
</evidence>
<reference evidence="2" key="2">
    <citation type="submission" date="2024-03" db="EMBL/GenBank/DDBJ databases">
        <authorList>
            <person name="Bromfield E.S.P."/>
            <person name="Cloutier S."/>
        </authorList>
    </citation>
    <scope>NUCLEOTIDE SEQUENCE</scope>
    <source>
        <strain evidence="2">5S5</strain>
    </source>
</reference>
<dbReference type="InterPro" id="IPR018511">
    <property type="entry name" value="Hemolysin-typ_Ca-bd_CS"/>
</dbReference>
<dbReference type="SUPFAM" id="SSF51120">
    <property type="entry name" value="beta-Roll"/>
    <property type="match status" value="1"/>
</dbReference>
<sequence length="165" mass="16379">MATFMGTSGNDTVTGTPNGSNTNDTLQGLQGNDTLIGGDGADSLDGGTGQDFASYIDSGTAVVASLANPAVNTGFAAGDTYTSIEGLIGSNFNDTLTGNGNTSFLQGGLGADSIIGGSANDYADYANASAGLTVDLADPTQTPGKPPATHMSTSPRSEARRSTTR</sequence>
<dbReference type="InterPro" id="IPR011049">
    <property type="entry name" value="Serralysin-like_metalloprot_C"/>
</dbReference>
<dbReference type="RefSeq" id="WP_338822432.1">
    <property type="nucleotide sequence ID" value="NZ_CP147708.1"/>
</dbReference>
<evidence type="ECO:0000256" key="1">
    <source>
        <dbReference type="SAM" id="MobiDB-lite"/>
    </source>
</evidence>
<accession>A0ABZ2P1C0</accession>
<reference evidence="2" key="1">
    <citation type="journal article" date="2021" name="Int. J. Syst. Evol. Microbiol.">
        <title>Bradyrhizobium septentrionale sp. nov. (sv. septentrionale) and Bradyrhizobium quebecense sp. nov. (sv. septentrionale) associated with legumes native to Canada possess rearranged symbiosis genes and numerous insertion sequences.</title>
        <authorList>
            <person name="Bromfield E.S.P."/>
            <person name="Cloutier S."/>
        </authorList>
    </citation>
    <scope>NUCLEOTIDE SEQUENCE</scope>
    <source>
        <strain evidence="2">5S5</strain>
    </source>
</reference>
<dbReference type="Proteomes" id="UP001432046">
    <property type="component" value="Chromosome"/>
</dbReference>
<proteinExistence type="predicted"/>
<evidence type="ECO:0000313" key="2">
    <source>
        <dbReference type="EMBL" id="WXC80151.1"/>
    </source>
</evidence>
<keyword evidence="3" id="KW-1185">Reference proteome</keyword>
<organism evidence="2 3">
    <name type="scientific">Bradyrhizobium septentrionale</name>
    <dbReference type="NCBI Taxonomy" id="1404411"/>
    <lineage>
        <taxon>Bacteria</taxon>
        <taxon>Pseudomonadati</taxon>
        <taxon>Pseudomonadota</taxon>
        <taxon>Alphaproteobacteria</taxon>
        <taxon>Hyphomicrobiales</taxon>
        <taxon>Nitrobacteraceae</taxon>
        <taxon>Bradyrhizobium</taxon>
    </lineage>
</organism>
<feature type="region of interest" description="Disordered" evidence="1">
    <location>
        <begin position="1"/>
        <end position="25"/>
    </location>
</feature>
<evidence type="ECO:0008006" key="4">
    <source>
        <dbReference type="Google" id="ProtNLM"/>
    </source>
</evidence>